<dbReference type="WBParaSite" id="MhA1_Contig406.frz3.gene1">
    <property type="protein sequence ID" value="MhA1_Contig406.frz3.gene1"/>
    <property type="gene ID" value="MhA1_Contig406.frz3.gene1"/>
</dbReference>
<protein>
    <submittedName>
        <fullName evidence="3">Uncharacterized protein</fullName>
    </submittedName>
</protein>
<sequence length="95" mass="11036">VIRPKNTQIQIRLSDLSGGPRTLCSKKVKLFLLPQQTDVYRISYSLLQKNKQKYRRNSVEGFGINNENNKSISPIRRKTKNNYLNNSSSLLLNRK</sequence>
<dbReference type="AlphaFoldDB" id="A0A1I8BR93"/>
<proteinExistence type="predicted"/>
<name>A0A1I8BR93_MELHA</name>
<evidence type="ECO:0000313" key="2">
    <source>
        <dbReference type="Proteomes" id="UP000095281"/>
    </source>
</evidence>
<dbReference type="Proteomes" id="UP000095281">
    <property type="component" value="Unplaced"/>
</dbReference>
<feature type="region of interest" description="Disordered" evidence="1">
    <location>
        <begin position="58"/>
        <end position="79"/>
    </location>
</feature>
<keyword evidence="2" id="KW-1185">Reference proteome</keyword>
<evidence type="ECO:0000313" key="3">
    <source>
        <dbReference type="WBParaSite" id="MhA1_Contig406.frz3.gene1"/>
    </source>
</evidence>
<evidence type="ECO:0000256" key="1">
    <source>
        <dbReference type="SAM" id="MobiDB-lite"/>
    </source>
</evidence>
<organism evidence="2 3">
    <name type="scientific">Meloidogyne hapla</name>
    <name type="common">Root-knot nematode worm</name>
    <dbReference type="NCBI Taxonomy" id="6305"/>
    <lineage>
        <taxon>Eukaryota</taxon>
        <taxon>Metazoa</taxon>
        <taxon>Ecdysozoa</taxon>
        <taxon>Nematoda</taxon>
        <taxon>Chromadorea</taxon>
        <taxon>Rhabditida</taxon>
        <taxon>Tylenchina</taxon>
        <taxon>Tylenchomorpha</taxon>
        <taxon>Tylenchoidea</taxon>
        <taxon>Meloidogynidae</taxon>
        <taxon>Meloidogyninae</taxon>
        <taxon>Meloidogyne</taxon>
    </lineage>
</organism>
<accession>A0A1I8BR93</accession>
<reference evidence="3" key="1">
    <citation type="submission" date="2016-11" db="UniProtKB">
        <authorList>
            <consortium name="WormBaseParasite"/>
        </authorList>
    </citation>
    <scope>IDENTIFICATION</scope>
</reference>